<dbReference type="GO" id="GO:0061595">
    <property type="term" value="F:6-deoxy-6-sulfofructose-1-phosphate aldolase activity"/>
    <property type="evidence" value="ECO:0007669"/>
    <property type="project" value="TreeGrafter"/>
</dbReference>
<dbReference type="PANTHER" id="PTHR39340">
    <property type="entry name" value="SULFOFRUCTOSEPHOSPHATE ALDOLASE"/>
    <property type="match status" value="1"/>
</dbReference>
<dbReference type="GO" id="GO:2001059">
    <property type="term" value="P:D-tagatose 6-phosphate catabolic process"/>
    <property type="evidence" value="ECO:0007669"/>
    <property type="project" value="UniProtKB-UniRule"/>
</dbReference>
<dbReference type="SUPFAM" id="SSF51569">
    <property type="entry name" value="Aldolase"/>
    <property type="match status" value="1"/>
</dbReference>
<dbReference type="GO" id="GO:1902777">
    <property type="term" value="P:6-sulfoquinovose(1-) catabolic process"/>
    <property type="evidence" value="ECO:0007669"/>
    <property type="project" value="TreeGrafter"/>
</dbReference>
<dbReference type="GO" id="GO:0019512">
    <property type="term" value="P:lactose catabolic process via tagatose-6-phosphate"/>
    <property type="evidence" value="ECO:0007669"/>
    <property type="project" value="InterPro"/>
</dbReference>
<evidence type="ECO:0000313" key="8">
    <source>
        <dbReference type="Proteomes" id="UP001180515"/>
    </source>
</evidence>
<evidence type="ECO:0000256" key="1">
    <source>
        <dbReference type="ARBA" id="ARBA00000567"/>
    </source>
</evidence>
<dbReference type="GO" id="GO:0009025">
    <property type="term" value="F:tagatose-bisphosphate aldolase activity"/>
    <property type="evidence" value="ECO:0007669"/>
    <property type="project" value="UniProtKB-UniRule"/>
</dbReference>
<evidence type="ECO:0000256" key="6">
    <source>
        <dbReference type="HAMAP-Rule" id="MF_00734"/>
    </source>
</evidence>
<evidence type="ECO:0000256" key="5">
    <source>
        <dbReference type="ARBA" id="ARBA00023239"/>
    </source>
</evidence>
<comment type="similarity">
    <text evidence="3 6">Belongs to the aldolase LacD family.</text>
</comment>
<reference evidence="7" key="1">
    <citation type="submission" date="2023-03" db="EMBL/GenBank/DDBJ databases">
        <authorList>
            <person name="Shen W."/>
            <person name="Cai J."/>
        </authorList>
    </citation>
    <scope>NUCLEOTIDE SEQUENCE</scope>
    <source>
        <strain evidence="7">P82-2</strain>
    </source>
</reference>
<dbReference type="Proteomes" id="UP001180515">
    <property type="component" value="Unassembled WGS sequence"/>
</dbReference>
<dbReference type="HAMAP" id="MF_00734">
    <property type="entry name" value="LacD"/>
    <property type="match status" value="1"/>
</dbReference>
<dbReference type="EMBL" id="JARQAG010000001">
    <property type="protein sequence ID" value="MDT2730901.1"/>
    <property type="molecule type" value="Genomic_DNA"/>
</dbReference>
<comment type="caution">
    <text evidence="7">The sequence shown here is derived from an EMBL/GenBank/DDBJ whole genome shotgun (WGS) entry which is preliminary data.</text>
</comment>
<evidence type="ECO:0000256" key="3">
    <source>
        <dbReference type="ARBA" id="ARBA00008679"/>
    </source>
</evidence>
<dbReference type="InterPro" id="IPR005927">
    <property type="entry name" value="Tag_1.6-dipho_adolase"/>
</dbReference>
<organism evidence="7 8">
    <name type="scientific">Streptococcus parauberis</name>
    <dbReference type="NCBI Taxonomy" id="1348"/>
    <lineage>
        <taxon>Bacteria</taxon>
        <taxon>Bacillati</taxon>
        <taxon>Bacillota</taxon>
        <taxon>Bacilli</taxon>
        <taxon>Lactobacillales</taxon>
        <taxon>Streptococcaceae</taxon>
        <taxon>Streptococcus</taxon>
    </lineage>
</organism>
<protein>
    <recommendedName>
        <fullName evidence="6">Tagatose 1,6-diphosphate aldolase</fullName>
        <ecNumber evidence="6">4.1.2.40</ecNumber>
    </recommendedName>
    <alternativeName>
        <fullName evidence="6">D-tagatose-1,6-bisphosphate aldolase</fullName>
    </alternativeName>
    <alternativeName>
        <fullName evidence="6">Tagatose-bisphosphate aldolase</fullName>
    </alternativeName>
</protein>
<keyword evidence="4 6" id="KW-0423">Lactose metabolism</keyword>
<dbReference type="EC" id="4.1.2.40" evidence="6"/>
<dbReference type="Pfam" id="PF01791">
    <property type="entry name" value="DeoC"/>
    <property type="match status" value="1"/>
</dbReference>
<dbReference type="NCBIfam" id="NF009065">
    <property type="entry name" value="PRK12399.1"/>
    <property type="match status" value="1"/>
</dbReference>
<evidence type="ECO:0000313" key="7">
    <source>
        <dbReference type="EMBL" id="MDT2730901.1"/>
    </source>
</evidence>
<evidence type="ECO:0000256" key="4">
    <source>
        <dbReference type="ARBA" id="ARBA00022736"/>
    </source>
</evidence>
<dbReference type="RefSeq" id="WP_062806919.1">
    <property type="nucleotide sequence ID" value="NZ_JARQAG010000001.1"/>
</dbReference>
<dbReference type="Gene3D" id="3.20.20.70">
    <property type="entry name" value="Aldolase class I"/>
    <property type="match status" value="1"/>
</dbReference>
<dbReference type="InterPro" id="IPR013785">
    <property type="entry name" value="Aldolase_TIM"/>
</dbReference>
<dbReference type="InterPro" id="IPR050552">
    <property type="entry name" value="LacD_aldolase"/>
</dbReference>
<proteinExistence type="inferred from homology"/>
<sequence length="309" mass="34120">MSNIKTLTTKSGIISALAIDQRGALRRMLGENAETKALEDFKILVSETLTPYSSAILLDPELGLPASQKKDSNCGLLMAYEKTGYDVLTPGRLPDLIENQSVKRLKEEGADAIKLLVYVDVDEDVTVNDTKKAFVERVGSECLAEDLPLFLEIISYDANISDKLEYAKIKPRKVIEAMKMFADKRFNVAVLKVEVPVDMNFVESFGTESVYSKADASKYFKEQSEATNLPFIFLSAGVSSDLFRETLRFAKESGSTFNGVLCGRATWAGGTTVYKEKGFEAAKEWFNSVGKTNIVELNTLVEELATPVN</sequence>
<name>A0AAE4HW13_9STRE</name>
<keyword evidence="5 6" id="KW-0456">Lyase</keyword>
<dbReference type="InterPro" id="IPR002915">
    <property type="entry name" value="DeoC/FbaB/LacD_aldolase"/>
</dbReference>
<dbReference type="PANTHER" id="PTHR39340:SF1">
    <property type="entry name" value="SULFOFRUCTOSEPHOSPHATE ALDOLASE"/>
    <property type="match status" value="1"/>
</dbReference>
<evidence type="ECO:0000256" key="2">
    <source>
        <dbReference type="ARBA" id="ARBA00005191"/>
    </source>
</evidence>
<comment type="catalytic activity">
    <reaction evidence="1 6">
        <text>D-tagatofuranose 1,6-bisphosphate = D-glyceraldehyde 3-phosphate + dihydroxyacetone phosphate</text>
        <dbReference type="Rhea" id="RHEA:22948"/>
        <dbReference type="ChEBI" id="CHEBI:57642"/>
        <dbReference type="ChEBI" id="CHEBI:58694"/>
        <dbReference type="ChEBI" id="CHEBI:59776"/>
        <dbReference type="EC" id="4.1.2.40"/>
    </reaction>
</comment>
<dbReference type="AlphaFoldDB" id="A0AAE4HW13"/>
<accession>A0AAE4HW13</accession>
<gene>
    <name evidence="6" type="primary">lacD</name>
    <name evidence="7" type="ORF">P7G31_01370</name>
</gene>
<dbReference type="SMART" id="SM01133">
    <property type="entry name" value="DeoC"/>
    <property type="match status" value="1"/>
</dbReference>
<dbReference type="NCBIfam" id="NF009498">
    <property type="entry name" value="PRK12858.1"/>
    <property type="match status" value="1"/>
</dbReference>
<dbReference type="GO" id="GO:0009024">
    <property type="term" value="F:tagatose-6-phosphate kinase activity"/>
    <property type="evidence" value="ECO:0007669"/>
    <property type="project" value="InterPro"/>
</dbReference>
<comment type="pathway">
    <text evidence="2 6">Carbohydrate metabolism; D-tagatose 6-phosphate degradation; D-glyceraldehyde 3-phosphate and glycerone phosphate from D-tagatose 6-phosphate: step 2/2.</text>
</comment>